<organism evidence="1">
    <name type="scientific">Staphylococcus aureus</name>
    <dbReference type="NCBI Taxonomy" id="1280"/>
    <lineage>
        <taxon>Bacteria</taxon>
        <taxon>Bacillati</taxon>
        <taxon>Bacillota</taxon>
        <taxon>Bacilli</taxon>
        <taxon>Bacillales</taxon>
        <taxon>Staphylococcaceae</taxon>
        <taxon>Staphylococcus</taxon>
    </lineage>
</organism>
<dbReference type="Pfam" id="PF23767">
    <property type="entry name" value="TscA"/>
    <property type="match status" value="1"/>
</dbReference>
<accession>E2FYW5</accession>
<dbReference type="NCBIfam" id="NF047365">
    <property type="entry name" value="TscA"/>
    <property type="match status" value="1"/>
</dbReference>
<dbReference type="EMBL" id="HM211303">
    <property type="protein sequence ID" value="ADN95143.1"/>
    <property type="molecule type" value="Genomic_DNA"/>
</dbReference>
<evidence type="ECO:0000313" key="1">
    <source>
        <dbReference type="EMBL" id="ADN95143.1"/>
    </source>
</evidence>
<protein>
    <recommendedName>
        <fullName evidence="2">Pathogenicity island protein</fullName>
    </recommendedName>
</protein>
<dbReference type="InterPro" id="IPR055590">
    <property type="entry name" value="TscA"/>
</dbReference>
<proteinExistence type="predicted"/>
<dbReference type="RefSeq" id="WP_031774950.1">
    <property type="nucleotide sequence ID" value="NZ_CAKOFC010000002.1"/>
</dbReference>
<sequence length="74" mass="8910">MNNEQKEVIQDIYNTLEAVAYNTSMKYIHNCVDGKKEWIENVNREEHLQAIIEWALQQIENNFDFYNDTEVEEL</sequence>
<evidence type="ECO:0008006" key="2">
    <source>
        <dbReference type="Google" id="ProtNLM"/>
    </source>
</evidence>
<dbReference type="AlphaFoldDB" id="E2FYW5"/>
<name>E2FYW5_STAAU</name>
<reference evidence="1" key="1">
    <citation type="journal article" date="2010" name="Mol. Microbiol.">
        <title>Adaptation of Staphylococcus aureus to ruminant and equine hosts involves SaPI-carried variants of von Willebrand factor-binding protein.</title>
        <authorList>
            <person name="Viana D."/>
            <person name="Blanco J."/>
            <person name="Tormo-Mas M.A."/>
            <person name="Selva L."/>
            <person name="Guinane C.M."/>
            <person name="Baselga R."/>
            <person name="Corpa J.M."/>
            <person name="Lasa I."/>
            <person name="Novick R.P."/>
            <person name="Fitzgerald J.R."/>
            <person name="Penades J.R."/>
        </authorList>
    </citation>
    <scope>NUCLEOTIDE SEQUENCE</scope>
    <source>
        <strain evidence="1">BA4</strain>
    </source>
</reference>